<feature type="compositionally biased region" description="Basic and acidic residues" evidence="7">
    <location>
        <begin position="785"/>
        <end position="795"/>
    </location>
</feature>
<feature type="domain" description="USP" evidence="8">
    <location>
        <begin position="633"/>
        <end position="1220"/>
    </location>
</feature>
<dbReference type="EC" id="3.4.19.12" evidence="2"/>
<dbReference type="Proteomes" id="UP000566819">
    <property type="component" value="Unassembled WGS sequence"/>
</dbReference>
<dbReference type="Gene3D" id="3.90.70.10">
    <property type="entry name" value="Cysteine proteinases"/>
    <property type="match status" value="2"/>
</dbReference>
<dbReference type="InterPro" id="IPR018200">
    <property type="entry name" value="USP_CS"/>
</dbReference>
<evidence type="ECO:0000256" key="7">
    <source>
        <dbReference type="SAM" id="MobiDB-lite"/>
    </source>
</evidence>
<evidence type="ECO:0000256" key="4">
    <source>
        <dbReference type="ARBA" id="ARBA00022786"/>
    </source>
</evidence>
<dbReference type="PROSITE" id="PS00972">
    <property type="entry name" value="USP_1"/>
    <property type="match status" value="1"/>
</dbReference>
<evidence type="ECO:0000256" key="6">
    <source>
        <dbReference type="ARBA" id="ARBA00022807"/>
    </source>
</evidence>
<dbReference type="InterPro" id="IPR044635">
    <property type="entry name" value="UBP14-like"/>
</dbReference>
<evidence type="ECO:0000256" key="5">
    <source>
        <dbReference type="ARBA" id="ARBA00022801"/>
    </source>
</evidence>
<evidence type="ECO:0000256" key="2">
    <source>
        <dbReference type="ARBA" id="ARBA00012759"/>
    </source>
</evidence>
<dbReference type="InterPro" id="IPR028889">
    <property type="entry name" value="USP"/>
</dbReference>
<dbReference type="GO" id="GO:0004843">
    <property type="term" value="F:cysteine-type deubiquitinase activity"/>
    <property type="evidence" value="ECO:0007669"/>
    <property type="project" value="UniProtKB-EC"/>
</dbReference>
<dbReference type="PANTHER" id="PTHR43982">
    <property type="entry name" value="UBIQUITIN CARBOXYL-TERMINAL HYDROLASE"/>
    <property type="match status" value="1"/>
</dbReference>
<evidence type="ECO:0000313" key="10">
    <source>
        <dbReference type="Proteomes" id="UP000566819"/>
    </source>
</evidence>
<dbReference type="PANTHER" id="PTHR43982:SF6">
    <property type="entry name" value="UBIQUITIN CARBOXYL-TERMINAL HYDROLASE 2-RELATED"/>
    <property type="match status" value="1"/>
</dbReference>
<dbReference type="OrthoDB" id="2420415at2759"/>
<reference evidence="9 10" key="1">
    <citation type="submission" date="2020-03" db="EMBL/GenBank/DDBJ databases">
        <title>Draft Genome Sequence of Cudoniella acicularis.</title>
        <authorList>
            <person name="Buettner E."/>
            <person name="Kellner H."/>
        </authorList>
    </citation>
    <scope>NUCLEOTIDE SEQUENCE [LARGE SCALE GENOMIC DNA]</scope>
    <source>
        <strain evidence="9 10">DSM 108380</strain>
    </source>
</reference>
<dbReference type="InterPro" id="IPR001394">
    <property type="entry name" value="Peptidase_C19_UCH"/>
</dbReference>
<feature type="region of interest" description="Disordered" evidence="7">
    <location>
        <begin position="759"/>
        <end position="820"/>
    </location>
</feature>
<sequence>MEDRRLPRGPGKTAPRLINDLLDYDPKYREQRGGKNILADVAQRFRTVATPRKRPTDCRHALMKIVPNTVAPVSDDEQPNGDTKYVVSTFCQRCRYHFDITVDFTRWKDHQTPCKLSDPENPMHHLQLVESIYTKDQPDRLQASKYNPTLELHLFSCSRKTCPVQVDIKISAPRLIRSMLGPIMDNTKLHARGAKEIQKDPQRYTGLQPVTAAVALGYLKTYLADARAARNQPGPKRIAKRNKKYALAFGTECDTLFEYLDFKTIKEDTQEPDEEPAYFWRPPVITDTNSQFIDDVITELDVLLADRSPSEQQASNIRVAYHPLPALKDIERSLGYFDYPKRSRTVDLSKEEHPYYLSLGAVDDFTDELLTWAYDCQCECDPANKPYYLDCLEDLAKGRGSPDLQMKVVMATSAGEFGLKAIEDAYKFFGLDPGTKEGDDHIMGLYKSRIASAPRQKDEARNCLFAIAKARNSAKIEALANDKTMSHEEALEFFGVSSDTPSDSIGAAAVVMIQALDADKSKVTRALRVIANQRNDSMLKQAALDMETGNRNTMLDVGEAYSRLQISNRTVPDETIFAYYQSLTSDAAPGSKDSFSEALRAIATERNSNFLFTKLDDPNAIVQAGPSTADQPIGLDNIGNTCYLNSLLQYYYTVQPVRNVVMDFQNHRMSLNDEDIKKKRVGGRIVAKPEIIKAQKFVDELHNLYENLKTASTRSIKPTRELAELTIFSSAAEANFRRASISSPSGPPNLASILDNSLERPVYGPHLPPPPTRPSPSPVEDDIEMVDHPNEKNGDNGDNGDDSSEATLVDMDSLPSYSDATAKDGEKLLRSEKDQAAHDTSADGDAVMVNGEDFASGEKSLSVPEKQPPLPPRNKSGLVIQTNDSRNLISDDELWKFGSQQDVTEVIGNVNFRLQCAIKPTSIDERSGEQIDVVRDTLYGSNAVYLQKSERAPEQKVEAWANLIIFPAPTGTRDIYEALDVVFDEQMVEIDNTTAAQHASIYKLPPILHIQIQRTAFDSVKQIASKNRNPVTFPETIYLDRYLDSEDPESTLMRRRRETWKWKAQLRDLEARQAALHDAEAELSVPDALMAGKEFLIGLQETEELKDISTSPTLPDQLEERTAQVAEELGAISKEIAGIKQNLTEQFTDMRQYEYKLQAVFIHRGEAGGGHYWVYIYDFENDIWREYNDEYVTEVKDRRRIFDHQGGAGGTPYYLAYVRSADRKNLVEAVCREVPEVQEVQQTDPSSDWLEEGQDVCMAIDTDDENDNTRHVEHAKPRPLRPKPAADIAGWDTSMGSDLDANGREW</sequence>
<dbReference type="GO" id="GO:0070628">
    <property type="term" value="F:proteasome binding"/>
    <property type="evidence" value="ECO:0007669"/>
    <property type="project" value="TreeGrafter"/>
</dbReference>
<dbReference type="GO" id="GO:0061136">
    <property type="term" value="P:regulation of proteasomal protein catabolic process"/>
    <property type="evidence" value="ECO:0007669"/>
    <property type="project" value="TreeGrafter"/>
</dbReference>
<dbReference type="PROSITE" id="PS00973">
    <property type="entry name" value="USP_2"/>
    <property type="match status" value="1"/>
</dbReference>
<dbReference type="EMBL" id="JAAMPI010000005">
    <property type="protein sequence ID" value="KAF4637933.1"/>
    <property type="molecule type" value="Genomic_DNA"/>
</dbReference>
<keyword evidence="4" id="KW-0833">Ubl conjugation pathway</keyword>
<comment type="caution">
    <text evidence="9">The sequence shown here is derived from an EMBL/GenBank/DDBJ whole genome shotgun (WGS) entry which is preliminary data.</text>
</comment>
<dbReference type="FunFam" id="3.90.70.10:FF:000122">
    <property type="entry name" value="Ubiquitin carboxyl-terminal hydrolase 2"/>
    <property type="match status" value="1"/>
</dbReference>
<name>A0A8H4W871_9HELO</name>
<keyword evidence="10" id="KW-1185">Reference proteome</keyword>
<evidence type="ECO:0000256" key="3">
    <source>
        <dbReference type="ARBA" id="ARBA00022670"/>
    </source>
</evidence>
<protein>
    <recommendedName>
        <fullName evidence="2">ubiquitinyl hydrolase 1</fullName>
        <ecNumber evidence="2">3.4.19.12</ecNumber>
    </recommendedName>
</protein>
<dbReference type="InterPro" id="IPR038765">
    <property type="entry name" value="Papain-like_cys_pep_sf"/>
</dbReference>
<evidence type="ECO:0000313" key="9">
    <source>
        <dbReference type="EMBL" id="KAF4637933.1"/>
    </source>
</evidence>
<dbReference type="SUPFAM" id="SSF54001">
    <property type="entry name" value="Cysteine proteinases"/>
    <property type="match status" value="1"/>
</dbReference>
<keyword evidence="6" id="KW-0788">Thiol protease</keyword>
<accession>A0A8H4W871</accession>
<proteinExistence type="predicted"/>
<organism evidence="9 10">
    <name type="scientific">Cudoniella acicularis</name>
    <dbReference type="NCBI Taxonomy" id="354080"/>
    <lineage>
        <taxon>Eukaryota</taxon>
        <taxon>Fungi</taxon>
        <taxon>Dikarya</taxon>
        <taxon>Ascomycota</taxon>
        <taxon>Pezizomycotina</taxon>
        <taxon>Leotiomycetes</taxon>
        <taxon>Helotiales</taxon>
        <taxon>Tricladiaceae</taxon>
        <taxon>Cudoniella</taxon>
    </lineage>
</organism>
<dbReference type="GO" id="GO:0016579">
    <property type="term" value="P:protein deubiquitination"/>
    <property type="evidence" value="ECO:0007669"/>
    <property type="project" value="InterPro"/>
</dbReference>
<feature type="region of interest" description="Disordered" evidence="7">
    <location>
        <begin position="1264"/>
        <end position="1306"/>
    </location>
</feature>
<dbReference type="InterPro" id="IPR025305">
    <property type="entry name" value="UCH_repeat_domain"/>
</dbReference>
<evidence type="ECO:0000259" key="8">
    <source>
        <dbReference type="PROSITE" id="PS50235"/>
    </source>
</evidence>
<feature type="compositionally biased region" description="Pro residues" evidence="7">
    <location>
        <begin position="766"/>
        <end position="777"/>
    </location>
</feature>
<gene>
    <name evidence="9" type="ORF">G7Y89_g166</name>
</gene>
<dbReference type="Pfam" id="PF00443">
    <property type="entry name" value="UCH"/>
    <property type="match status" value="1"/>
</dbReference>
<evidence type="ECO:0000256" key="1">
    <source>
        <dbReference type="ARBA" id="ARBA00000707"/>
    </source>
</evidence>
<feature type="compositionally biased region" description="Basic and acidic residues" evidence="7">
    <location>
        <begin position="1267"/>
        <end position="1276"/>
    </location>
</feature>
<keyword evidence="5" id="KW-0378">Hydrolase</keyword>
<dbReference type="GO" id="GO:0043161">
    <property type="term" value="P:proteasome-mediated ubiquitin-dependent protein catabolic process"/>
    <property type="evidence" value="ECO:0007669"/>
    <property type="project" value="InterPro"/>
</dbReference>
<comment type="catalytic activity">
    <reaction evidence="1">
        <text>Thiol-dependent hydrolysis of ester, thioester, amide, peptide and isopeptide bonds formed by the C-terminal Gly of ubiquitin (a 76-residue protein attached to proteins as an intracellular targeting signal).</text>
        <dbReference type="EC" id="3.4.19.12"/>
    </reaction>
</comment>
<dbReference type="Pfam" id="PF13446">
    <property type="entry name" value="RPT"/>
    <property type="match status" value="3"/>
</dbReference>
<keyword evidence="3" id="KW-0645">Protease</keyword>
<feature type="region of interest" description="Disordered" evidence="7">
    <location>
        <begin position="855"/>
        <end position="877"/>
    </location>
</feature>
<dbReference type="PROSITE" id="PS50235">
    <property type="entry name" value="USP_3"/>
    <property type="match status" value="1"/>
</dbReference>